<dbReference type="Proteomes" id="UP000032210">
    <property type="component" value="Unassembled WGS sequence"/>
</dbReference>
<reference evidence="1 2" key="1">
    <citation type="submission" date="2015-01" db="EMBL/GenBank/DDBJ databases">
        <title>Genome sequence of the beneficial rhizobacterium Pseudomonas fluorescens 2-79.</title>
        <authorList>
            <person name="Thuermer A."/>
            <person name="Daniel R."/>
        </authorList>
    </citation>
    <scope>NUCLEOTIDE SEQUENCE [LARGE SCALE GENOMIC DNA]</scope>
    <source>
        <strain evidence="1 2">2-79</strain>
    </source>
</reference>
<evidence type="ECO:0000313" key="1">
    <source>
        <dbReference type="EMBL" id="KIR13871.1"/>
    </source>
</evidence>
<gene>
    <name evidence="1" type="ORF">PFLU3_57150</name>
</gene>
<proteinExistence type="predicted"/>
<comment type="caution">
    <text evidence="1">The sequence shown here is derived from an EMBL/GenBank/DDBJ whole genome shotgun (WGS) entry which is preliminary data.</text>
</comment>
<name>A0A0D0SNU2_PSEFL</name>
<protein>
    <submittedName>
        <fullName evidence="1">Uncharacterized protein</fullName>
    </submittedName>
</protein>
<evidence type="ECO:0000313" key="2">
    <source>
        <dbReference type="Proteomes" id="UP000032210"/>
    </source>
</evidence>
<organism evidence="1 2">
    <name type="scientific">Pseudomonas fluorescens</name>
    <dbReference type="NCBI Taxonomy" id="294"/>
    <lineage>
        <taxon>Bacteria</taxon>
        <taxon>Pseudomonadati</taxon>
        <taxon>Pseudomonadota</taxon>
        <taxon>Gammaproteobacteria</taxon>
        <taxon>Pseudomonadales</taxon>
        <taxon>Pseudomonadaceae</taxon>
        <taxon>Pseudomonas</taxon>
    </lineage>
</organism>
<accession>A0A0D0SNU2</accession>
<dbReference type="EMBL" id="JXCQ01000141">
    <property type="protein sequence ID" value="KIR13871.1"/>
    <property type="molecule type" value="Genomic_DNA"/>
</dbReference>
<sequence length="61" mass="7080">MPSRHDNGRFSRSIQIVQLDALQTRFKAVLQATRQGFSNAPYFAQRLEAPTVMMLQKDFEH</sequence>
<dbReference type="AlphaFoldDB" id="A0A0D0SNU2"/>